<name>A0A6A5TJZ1_9PLEO</name>
<dbReference type="AlphaFoldDB" id="A0A6A5TJZ1"/>
<dbReference type="OrthoDB" id="5330139at2759"/>
<protein>
    <submittedName>
        <fullName evidence="1">Uncharacterized protein</fullName>
    </submittedName>
</protein>
<evidence type="ECO:0000313" key="1">
    <source>
        <dbReference type="EMBL" id="KAF1952494.1"/>
    </source>
</evidence>
<reference evidence="1" key="1">
    <citation type="journal article" date="2020" name="Stud. Mycol.">
        <title>101 Dothideomycetes genomes: a test case for predicting lifestyles and emergence of pathogens.</title>
        <authorList>
            <person name="Haridas S."/>
            <person name="Albert R."/>
            <person name="Binder M."/>
            <person name="Bloem J."/>
            <person name="Labutti K."/>
            <person name="Salamov A."/>
            <person name="Andreopoulos B."/>
            <person name="Baker S."/>
            <person name="Barry K."/>
            <person name="Bills G."/>
            <person name="Bluhm B."/>
            <person name="Cannon C."/>
            <person name="Castanera R."/>
            <person name="Culley D."/>
            <person name="Daum C."/>
            <person name="Ezra D."/>
            <person name="Gonzalez J."/>
            <person name="Henrissat B."/>
            <person name="Kuo A."/>
            <person name="Liang C."/>
            <person name="Lipzen A."/>
            <person name="Lutzoni F."/>
            <person name="Magnuson J."/>
            <person name="Mondo S."/>
            <person name="Nolan M."/>
            <person name="Ohm R."/>
            <person name="Pangilinan J."/>
            <person name="Park H.-J."/>
            <person name="Ramirez L."/>
            <person name="Alfaro M."/>
            <person name="Sun H."/>
            <person name="Tritt A."/>
            <person name="Yoshinaga Y."/>
            <person name="Zwiers L.-H."/>
            <person name="Turgeon B."/>
            <person name="Goodwin S."/>
            <person name="Spatafora J."/>
            <person name="Crous P."/>
            <person name="Grigoriev I."/>
        </authorList>
    </citation>
    <scope>NUCLEOTIDE SEQUENCE</scope>
    <source>
        <strain evidence="1">CBS 675.92</strain>
    </source>
</reference>
<dbReference type="EMBL" id="ML977010">
    <property type="protein sequence ID" value="KAF1952494.1"/>
    <property type="molecule type" value="Genomic_DNA"/>
</dbReference>
<organism evidence="1 2">
    <name type="scientific">Byssothecium circinans</name>
    <dbReference type="NCBI Taxonomy" id="147558"/>
    <lineage>
        <taxon>Eukaryota</taxon>
        <taxon>Fungi</taxon>
        <taxon>Dikarya</taxon>
        <taxon>Ascomycota</taxon>
        <taxon>Pezizomycotina</taxon>
        <taxon>Dothideomycetes</taxon>
        <taxon>Pleosporomycetidae</taxon>
        <taxon>Pleosporales</taxon>
        <taxon>Massarineae</taxon>
        <taxon>Massarinaceae</taxon>
        <taxon>Byssothecium</taxon>
    </lineage>
</organism>
<accession>A0A6A5TJZ1</accession>
<keyword evidence="2" id="KW-1185">Reference proteome</keyword>
<gene>
    <name evidence="1" type="ORF">CC80DRAFT_175582</name>
</gene>
<proteinExistence type="predicted"/>
<sequence length="162" mass="18348">MVPRLPRPFLQSCKTPPLRRTFHSKRAKFTTLDAHRQPLEREIDVKVGDEHEAYVLVPKDIGNAIAAASTSKQRDKSSTDTESLIWHHDRREFTCMSAPHLKLSVSHDLPRQSQGATSPATLYLFGELHTIALDGTEDSLFTEQLRDSLRTLGTQLENLEDM</sequence>
<dbReference type="Proteomes" id="UP000800035">
    <property type="component" value="Unassembled WGS sequence"/>
</dbReference>
<evidence type="ECO:0000313" key="2">
    <source>
        <dbReference type="Proteomes" id="UP000800035"/>
    </source>
</evidence>